<sequence>MEEGRTEVIRNDRVKAGGKVVNSGRKVQTIAEDEDEDRSVPKYVARYAPYTLGFYGYIPADAPELPAYKQYDKKAASYWHGFYQNNKANFFKDRHWLTREFPALADKEGGQKVVVELGCGVGNTIFPLLKENAHLFFYGLDFAPSAIELVKSNPEYDESRCQAFVCDITEDSAWPSQIKDNSVDLVTMIFVLSAISPERMANVVRNIARILKPGGVVLFRDYAVGDMAQKRFEKVEGQKKLGLNFHVRGDGTRAYYFSKEFTAELWGEMGFALDENDYCQRVVTNRKQQVDLNRLFLQGKYRKQ</sequence>
<dbReference type="PANTHER" id="PTHR22809:SF5">
    <property type="entry name" value="TRNA N(3)-METHYLCYTIDINE METHYLTRANSFERASE METTL6"/>
    <property type="match status" value="1"/>
</dbReference>
<dbReference type="SUPFAM" id="SSF53335">
    <property type="entry name" value="S-adenosyl-L-methionine-dependent methyltransferases"/>
    <property type="match status" value="1"/>
</dbReference>
<dbReference type="KEGG" id="acan:ACA1_142820"/>
<comment type="similarity">
    <text evidence="1">Belongs to the methyltransferase superfamily. METL family.</text>
</comment>
<dbReference type="OrthoDB" id="417697at2759"/>
<dbReference type="Pfam" id="PF08242">
    <property type="entry name" value="Methyltransf_12"/>
    <property type="match status" value="1"/>
</dbReference>
<organism evidence="5 6">
    <name type="scientific">Acanthamoeba castellanii (strain ATCC 30010 / Neff)</name>
    <dbReference type="NCBI Taxonomy" id="1257118"/>
    <lineage>
        <taxon>Eukaryota</taxon>
        <taxon>Amoebozoa</taxon>
        <taxon>Discosea</taxon>
        <taxon>Longamoebia</taxon>
        <taxon>Centramoebida</taxon>
        <taxon>Acanthamoebidae</taxon>
        <taxon>Acanthamoeba</taxon>
    </lineage>
</organism>
<evidence type="ECO:0000259" key="4">
    <source>
        <dbReference type="Pfam" id="PF08242"/>
    </source>
</evidence>
<dbReference type="GO" id="GO:0008757">
    <property type="term" value="F:S-adenosylmethionine-dependent methyltransferase activity"/>
    <property type="evidence" value="ECO:0007669"/>
    <property type="project" value="UniProtKB-ARBA"/>
</dbReference>
<dbReference type="VEuPathDB" id="AmoebaDB:ACA1_142820"/>
<dbReference type="GO" id="GO:0008173">
    <property type="term" value="F:RNA methyltransferase activity"/>
    <property type="evidence" value="ECO:0007669"/>
    <property type="project" value="UniProtKB-ARBA"/>
</dbReference>
<dbReference type="GO" id="GO:0032259">
    <property type="term" value="P:methylation"/>
    <property type="evidence" value="ECO:0007669"/>
    <property type="project" value="UniProtKB-KW"/>
</dbReference>
<dbReference type="EMBL" id="KB007883">
    <property type="protein sequence ID" value="ELR22568.1"/>
    <property type="molecule type" value="Genomic_DNA"/>
</dbReference>
<dbReference type="AlphaFoldDB" id="L8HCU5"/>
<evidence type="ECO:0000313" key="6">
    <source>
        <dbReference type="Proteomes" id="UP000011083"/>
    </source>
</evidence>
<keyword evidence="2 5" id="KW-0489">Methyltransferase</keyword>
<evidence type="ECO:0000256" key="3">
    <source>
        <dbReference type="ARBA" id="ARBA00022679"/>
    </source>
</evidence>
<dbReference type="Gene3D" id="3.40.50.150">
    <property type="entry name" value="Vaccinia Virus protein VP39"/>
    <property type="match status" value="1"/>
</dbReference>
<dbReference type="Proteomes" id="UP000011083">
    <property type="component" value="Unassembled WGS sequence"/>
</dbReference>
<name>L8HCU5_ACACF</name>
<gene>
    <name evidence="5" type="ORF">ACA1_142820</name>
</gene>
<evidence type="ECO:0000256" key="2">
    <source>
        <dbReference type="ARBA" id="ARBA00022603"/>
    </source>
</evidence>
<dbReference type="RefSeq" id="XP_004349656.1">
    <property type="nucleotide sequence ID" value="XM_004349606.1"/>
</dbReference>
<dbReference type="InterPro" id="IPR029063">
    <property type="entry name" value="SAM-dependent_MTases_sf"/>
</dbReference>
<reference evidence="5 6" key="1">
    <citation type="journal article" date="2013" name="Genome Biol.">
        <title>Genome of Acanthamoeba castellanii highlights extensive lateral gene transfer and early evolution of tyrosine kinase signaling.</title>
        <authorList>
            <person name="Clarke M."/>
            <person name="Lohan A.J."/>
            <person name="Liu B."/>
            <person name="Lagkouvardos I."/>
            <person name="Roy S."/>
            <person name="Zafar N."/>
            <person name="Bertelli C."/>
            <person name="Schilde C."/>
            <person name="Kianianmomeni A."/>
            <person name="Burglin T.R."/>
            <person name="Frech C."/>
            <person name="Turcotte B."/>
            <person name="Kopec K.O."/>
            <person name="Synnott J.M."/>
            <person name="Choo C."/>
            <person name="Paponov I."/>
            <person name="Finkler A."/>
            <person name="Soon Heng Tan C."/>
            <person name="Hutchins A.P."/>
            <person name="Weinmeier T."/>
            <person name="Rattei T."/>
            <person name="Chu J.S."/>
            <person name="Gimenez G."/>
            <person name="Irimia M."/>
            <person name="Rigden D.J."/>
            <person name="Fitzpatrick D.A."/>
            <person name="Lorenzo-Morales J."/>
            <person name="Bateman A."/>
            <person name="Chiu C.H."/>
            <person name="Tang P."/>
            <person name="Hegemann P."/>
            <person name="Fromm H."/>
            <person name="Raoult D."/>
            <person name="Greub G."/>
            <person name="Miranda-Saavedra D."/>
            <person name="Chen N."/>
            <person name="Nash P."/>
            <person name="Ginger M.L."/>
            <person name="Horn M."/>
            <person name="Schaap P."/>
            <person name="Caler L."/>
            <person name="Loftus B."/>
        </authorList>
    </citation>
    <scope>NUCLEOTIDE SEQUENCE [LARGE SCALE GENOMIC DNA]</scope>
    <source>
        <strain evidence="5 6">Neff</strain>
    </source>
</reference>
<dbReference type="GeneID" id="14923513"/>
<proteinExistence type="inferred from homology"/>
<dbReference type="OMA" id="PAKYWDI"/>
<keyword evidence="6" id="KW-1185">Reference proteome</keyword>
<dbReference type="InterPro" id="IPR013217">
    <property type="entry name" value="Methyltransf_12"/>
</dbReference>
<evidence type="ECO:0000313" key="5">
    <source>
        <dbReference type="EMBL" id="ELR22568.1"/>
    </source>
</evidence>
<dbReference type="STRING" id="1257118.L8HCU5"/>
<dbReference type="PANTHER" id="PTHR22809">
    <property type="entry name" value="METHYLTRANSFERASE-RELATED"/>
    <property type="match status" value="1"/>
</dbReference>
<dbReference type="CDD" id="cd02440">
    <property type="entry name" value="AdoMet_MTases"/>
    <property type="match status" value="1"/>
</dbReference>
<evidence type="ECO:0000256" key="1">
    <source>
        <dbReference type="ARBA" id="ARBA00009725"/>
    </source>
</evidence>
<protein>
    <submittedName>
        <fullName evidence="5">Methyltransferase domain containing protein</fullName>
    </submittedName>
</protein>
<keyword evidence="3 5" id="KW-0808">Transferase</keyword>
<accession>L8HCU5</accession>
<dbReference type="InterPro" id="IPR026113">
    <property type="entry name" value="METTL2/6/8-like"/>
</dbReference>
<feature type="domain" description="Methyltransferase type 12" evidence="4">
    <location>
        <begin position="115"/>
        <end position="217"/>
    </location>
</feature>